<dbReference type="PANTHER" id="PTHR35532:SF5">
    <property type="entry name" value="CARBOHYDRATE-BINDING DOMAIN-CONTAINING PROTEIN"/>
    <property type="match status" value="1"/>
</dbReference>
<protein>
    <recommendedName>
        <fullName evidence="3">Discoidin domain-containing protein</fullName>
    </recommendedName>
</protein>
<evidence type="ECO:0008006" key="3">
    <source>
        <dbReference type="Google" id="ProtNLM"/>
    </source>
</evidence>
<dbReference type="AlphaFoldDB" id="A0A412GSJ5"/>
<dbReference type="RefSeq" id="WP_118483922.1">
    <property type="nucleotide sequence ID" value="NZ_QRUU01000019.1"/>
</dbReference>
<dbReference type="PANTHER" id="PTHR35532">
    <property type="entry name" value="SIMILAR TO POLYHYDROXYALKANOATE DEPOLYMERASE"/>
    <property type="match status" value="1"/>
</dbReference>
<proteinExistence type="predicted"/>
<keyword evidence="2" id="KW-1185">Reference proteome</keyword>
<name>A0A412GSJ5_9BACT</name>
<dbReference type="Gene3D" id="2.60.120.260">
    <property type="entry name" value="Galactose-binding domain-like"/>
    <property type="match status" value="1"/>
</dbReference>
<dbReference type="Proteomes" id="UP000285864">
    <property type="component" value="Unassembled WGS sequence"/>
</dbReference>
<organism evidence="1 2">
    <name type="scientific">Phocaeicola coprocola</name>
    <dbReference type="NCBI Taxonomy" id="310298"/>
    <lineage>
        <taxon>Bacteria</taxon>
        <taxon>Pseudomonadati</taxon>
        <taxon>Bacteroidota</taxon>
        <taxon>Bacteroidia</taxon>
        <taxon>Bacteroidales</taxon>
        <taxon>Bacteroidaceae</taxon>
        <taxon>Phocaeicola</taxon>
    </lineage>
</organism>
<sequence>MKDYILFFLILLLLPSCNRFQTYDTESTLALAGENRAELEKVLVHFRDSGRVAYESACFLIENMKYHASKEKINLDPQYADYFGHTDSLYHALFDNITTGKAKEFKGKEYDSLRKALGKEFSLLPEPDTSEPMPDAQSLSAEYLIDNIEKALAVWRENGYEYNKDFDFFKEFILPYRATNEYPDMSRTDIYHRFHAILGKGSSIYEQLEYYKTYVDKSRWINKYTKPKGHLGIYDLYVPKFKMDCHNMTNRSCNILRANGIPTVYEFTPLWQDRGNRHFWCVSPDTSGILQPFTAPDNNLREDWESDIRYAGKVYRRTYGAQKDTPYFIAGEDEYIPGLFDTPLLSDQTFRYHQTVTLRLPLNGKTYNNLAYLCMWAGSEPAIVGWGKIDRKRNEIVYEQVPLNTLFFPVLFDEETMLDIARPFIIYAGTTLEDIPLPLTANTPPHSPKDISIENGNIIDSDTRKAIKELRYITLECDTTQHTDLHLLRKYPDKRRMRAFREQLKGAVLVGSDDERRSFDTLLTIKETPQPYLQEYKFKNEKCYRFYRLSAPTGASVNISHMEFLTSSPKGNAFRSPTPLPVFHKDTVSDTEKMHRVEGRPLKTGSHPEYAFDNNMSTYAGSSSVGMEFRHPVQIDRIRLVPRNANNMIVPGNSYLLMYYDNGWKEFKILYAEHNYLDFKRVPKATLYWLRNLTEGKEELPFFYIDGKQYFLHTDKLPYCE</sequence>
<gene>
    <name evidence="1" type="ORF">DWY20_06155</name>
</gene>
<comment type="caution">
    <text evidence="1">The sequence shown here is derived from an EMBL/GenBank/DDBJ whole genome shotgun (WGS) entry which is preliminary data.</text>
</comment>
<accession>A0A412GSJ5</accession>
<dbReference type="EMBL" id="QRUU01000019">
    <property type="protein sequence ID" value="RGR97722.1"/>
    <property type="molecule type" value="Genomic_DNA"/>
</dbReference>
<evidence type="ECO:0000313" key="2">
    <source>
        <dbReference type="Proteomes" id="UP000285864"/>
    </source>
</evidence>
<evidence type="ECO:0000313" key="1">
    <source>
        <dbReference type="EMBL" id="RGR97722.1"/>
    </source>
</evidence>
<reference evidence="1 2" key="1">
    <citation type="submission" date="2018-08" db="EMBL/GenBank/DDBJ databases">
        <title>A genome reference for cultivated species of the human gut microbiota.</title>
        <authorList>
            <person name="Zou Y."/>
            <person name="Xue W."/>
            <person name="Luo G."/>
        </authorList>
    </citation>
    <scope>NUCLEOTIDE SEQUENCE [LARGE SCALE GENOMIC DNA]</scope>
    <source>
        <strain evidence="1 2">AF24-2</strain>
    </source>
</reference>